<evidence type="ECO:0000313" key="1">
    <source>
        <dbReference type="EMBL" id="OGK05537.1"/>
    </source>
</evidence>
<protein>
    <submittedName>
        <fullName evidence="1">Uncharacterized protein</fullName>
    </submittedName>
</protein>
<organism evidence="1 2">
    <name type="scientific">Candidatus Raymondbacteria bacterium RIFOXYD12_FULL_49_13</name>
    <dbReference type="NCBI Taxonomy" id="1817890"/>
    <lineage>
        <taxon>Bacteria</taxon>
        <taxon>Raymondiibacteriota</taxon>
    </lineage>
</organism>
<dbReference type="AlphaFoldDB" id="A0A1F7FGA8"/>
<reference evidence="1 2" key="1">
    <citation type="journal article" date="2016" name="Nat. Commun.">
        <title>Thousands of microbial genomes shed light on interconnected biogeochemical processes in an aquifer system.</title>
        <authorList>
            <person name="Anantharaman K."/>
            <person name="Brown C.T."/>
            <person name="Hug L.A."/>
            <person name="Sharon I."/>
            <person name="Castelle C.J."/>
            <person name="Probst A.J."/>
            <person name="Thomas B.C."/>
            <person name="Singh A."/>
            <person name="Wilkins M.J."/>
            <person name="Karaoz U."/>
            <person name="Brodie E.L."/>
            <person name="Williams K.H."/>
            <person name="Hubbard S.S."/>
            <person name="Banfield J.F."/>
        </authorList>
    </citation>
    <scope>NUCLEOTIDE SEQUENCE [LARGE SCALE GENOMIC DNA]</scope>
</reference>
<dbReference type="EMBL" id="MFYX01000055">
    <property type="protein sequence ID" value="OGK05537.1"/>
    <property type="molecule type" value="Genomic_DNA"/>
</dbReference>
<evidence type="ECO:0000313" key="2">
    <source>
        <dbReference type="Proteomes" id="UP000179243"/>
    </source>
</evidence>
<comment type="caution">
    <text evidence="1">The sequence shown here is derived from an EMBL/GenBank/DDBJ whole genome shotgun (WGS) entry which is preliminary data.</text>
</comment>
<proteinExistence type="predicted"/>
<sequence>MFDKLDPRLVEMIRNTTRILRKPYTGIIAGYHKLPYVLIGPDSARKNSSIEIRGRIHVSPKLIFTPNPENPTLGEIFEKELMNQQLVGRVFSFLYSSRYSNLKVQNEDLKIELSEDDAPTHEHTVLDEMLRREVVDTAVVGCPDIQYYPISLERLIQEILDKEFK</sequence>
<dbReference type="Proteomes" id="UP000179243">
    <property type="component" value="Unassembled WGS sequence"/>
</dbReference>
<name>A0A1F7FGA8_UNCRA</name>
<accession>A0A1F7FGA8</accession>
<gene>
    <name evidence="1" type="ORF">A2519_05465</name>
</gene>